<evidence type="ECO:0000256" key="4">
    <source>
        <dbReference type="ARBA" id="ARBA00013145"/>
    </source>
</evidence>
<protein>
    <recommendedName>
        <fullName evidence="4">acetolactate synthase</fullName>
        <ecNumber evidence="4">2.2.1.6</ecNumber>
    </recommendedName>
</protein>
<evidence type="ECO:0000256" key="3">
    <source>
        <dbReference type="ARBA" id="ARBA00007812"/>
    </source>
</evidence>
<evidence type="ECO:0000256" key="6">
    <source>
        <dbReference type="ARBA" id="ARBA00022827"/>
    </source>
</evidence>
<comment type="pathway">
    <text evidence="1">Amino-acid biosynthesis; L-isoleucine biosynthesis; L-isoleucine from 2-oxobutanoate: step 1/4.</text>
</comment>
<evidence type="ECO:0000256" key="5">
    <source>
        <dbReference type="ARBA" id="ARBA00022630"/>
    </source>
</evidence>
<dbReference type="EMBL" id="JARXVE010000003">
    <property type="protein sequence ID" value="MDH6196062.1"/>
    <property type="molecule type" value="Genomic_DNA"/>
</dbReference>
<keyword evidence="6" id="KW-0274">FAD</keyword>
<dbReference type="Gene3D" id="3.40.50.1220">
    <property type="entry name" value="TPP-binding domain"/>
    <property type="match status" value="1"/>
</dbReference>
<keyword evidence="7" id="KW-0786">Thiamine pyrophosphate</keyword>
<reference evidence="12 13" key="1">
    <citation type="submission" date="2023-04" db="EMBL/GenBank/DDBJ databases">
        <title>Forest soil microbial communities from Buena Vista Peninsula, Colon Province, Panama.</title>
        <authorList>
            <person name="Bouskill N."/>
        </authorList>
    </citation>
    <scope>NUCLEOTIDE SEQUENCE [LARGE SCALE GENOMIC DNA]</scope>
    <source>
        <strain evidence="12 13">AC80</strain>
    </source>
</reference>
<dbReference type="Proteomes" id="UP001160130">
    <property type="component" value="Unassembled WGS sequence"/>
</dbReference>
<dbReference type="PANTHER" id="PTHR18968">
    <property type="entry name" value="THIAMINE PYROPHOSPHATE ENZYMES"/>
    <property type="match status" value="1"/>
</dbReference>
<dbReference type="EC" id="2.2.1.6" evidence="4"/>
<keyword evidence="8" id="KW-0028">Amino-acid biosynthesis</keyword>
<evidence type="ECO:0000313" key="12">
    <source>
        <dbReference type="EMBL" id="MDH6196062.1"/>
    </source>
</evidence>
<dbReference type="InterPro" id="IPR045229">
    <property type="entry name" value="TPP_enz"/>
</dbReference>
<evidence type="ECO:0000259" key="10">
    <source>
        <dbReference type="Pfam" id="PF02775"/>
    </source>
</evidence>
<dbReference type="Pfam" id="PF02775">
    <property type="entry name" value="TPP_enzyme_C"/>
    <property type="match status" value="1"/>
</dbReference>
<dbReference type="Pfam" id="PF02776">
    <property type="entry name" value="TPP_enzyme_N"/>
    <property type="match status" value="1"/>
</dbReference>
<dbReference type="InterPro" id="IPR012001">
    <property type="entry name" value="Thiamin_PyroP_enz_TPP-bd_dom"/>
</dbReference>
<evidence type="ECO:0000256" key="9">
    <source>
        <dbReference type="ARBA" id="ARBA00048670"/>
    </source>
</evidence>
<dbReference type="InterPro" id="IPR011766">
    <property type="entry name" value="TPP_enzyme_TPP-bd"/>
</dbReference>
<keyword evidence="5" id="KW-0285">Flavoprotein</keyword>
<feature type="domain" description="Thiamine pyrophosphate enzyme N-terminal TPP-binding" evidence="11">
    <location>
        <begin position="1"/>
        <end position="105"/>
    </location>
</feature>
<dbReference type="RefSeq" id="WP_280832644.1">
    <property type="nucleotide sequence ID" value="NZ_JARXVE010000003.1"/>
</dbReference>
<dbReference type="SUPFAM" id="SSF52518">
    <property type="entry name" value="Thiamin diphosphate-binding fold (THDP-binding)"/>
    <property type="match status" value="2"/>
</dbReference>
<evidence type="ECO:0000313" key="13">
    <source>
        <dbReference type="Proteomes" id="UP001160130"/>
    </source>
</evidence>
<dbReference type="InterPro" id="IPR029061">
    <property type="entry name" value="THDP-binding"/>
</dbReference>
<comment type="caution">
    <text evidence="12">The sequence shown here is derived from an EMBL/GenBank/DDBJ whole genome shotgun (WGS) entry which is preliminary data.</text>
</comment>
<gene>
    <name evidence="12" type="ORF">M2272_002702</name>
</gene>
<dbReference type="CDD" id="cd07035">
    <property type="entry name" value="TPP_PYR_POX_like"/>
    <property type="match status" value="1"/>
</dbReference>
<evidence type="ECO:0000256" key="8">
    <source>
        <dbReference type="ARBA" id="ARBA00023304"/>
    </source>
</evidence>
<dbReference type="PANTHER" id="PTHR18968:SF86">
    <property type="entry name" value="ACETOLACTATE SYNTHASE LARGE SUBUNIT ILVX-RELATED"/>
    <property type="match status" value="1"/>
</dbReference>
<evidence type="ECO:0000256" key="2">
    <source>
        <dbReference type="ARBA" id="ARBA00005025"/>
    </source>
</evidence>
<evidence type="ECO:0000259" key="11">
    <source>
        <dbReference type="Pfam" id="PF02776"/>
    </source>
</evidence>
<feature type="domain" description="Thiamine pyrophosphate enzyme TPP-binding" evidence="10">
    <location>
        <begin position="368"/>
        <end position="517"/>
    </location>
</feature>
<keyword evidence="8" id="KW-0100">Branched-chain amino acid biosynthesis</keyword>
<sequence length="519" mass="52971">MNGAQALVRAARSTGIDTVFANPGTTEMDVVAALETDNPRSFLCLFEGVATGAADGYARLTGRPAMTLLHLGPGFANGIANLHNARRAGSPIVNVVGDHATWHLAADAPLTSDIESLAAPVSTALLRCNSAADVASTVRSAVEVSMSSPRGPVTLIVAQDAMWDTVSDTQNGGLLPPVTPIPDLTISDLNQVEAAARALRAARGRGAILVGGVITTEAVRAAAAIGAATGCAVWADTFPARLDGGGGLPSLPVLPYLPDLAEKALAEVDTLVTIGTRAPVAFFGYRERRHSALLRSGVTILQIGQVGGNTETGAVALASELGQPSLPPNPNPGSRNLPSGEVTAAAIAHIVAASLPAGSVVVNEAATSSPAWAAAAVNAPEHSTLYLTGGAIGQGLPNAVGAAVARPDARVVALQADGSAMYTAQALWTMARYQLNVTVVIHANHAYRILQYELGRAGVQDPGPIATSLTDIGHPNISWTSFASALGLPSCTVTTVEEAFKVLPNMLNQSGPNLVEVLL</sequence>
<name>A0ABT6KZD2_9MYCO</name>
<dbReference type="GO" id="GO:0003984">
    <property type="term" value="F:acetolactate synthase activity"/>
    <property type="evidence" value="ECO:0007669"/>
    <property type="project" value="UniProtKB-EC"/>
</dbReference>
<evidence type="ECO:0000256" key="1">
    <source>
        <dbReference type="ARBA" id="ARBA00004974"/>
    </source>
</evidence>
<dbReference type="CDD" id="cd02002">
    <property type="entry name" value="TPP_BFDC"/>
    <property type="match status" value="1"/>
</dbReference>
<comment type="similarity">
    <text evidence="3">Belongs to the TPP enzyme family.</text>
</comment>
<dbReference type="NCBIfam" id="NF005760">
    <property type="entry name" value="PRK07586.1"/>
    <property type="match status" value="1"/>
</dbReference>
<evidence type="ECO:0000256" key="7">
    <source>
        <dbReference type="ARBA" id="ARBA00023052"/>
    </source>
</evidence>
<accession>A0ABT6KZD2</accession>
<proteinExistence type="inferred from homology"/>
<comment type="pathway">
    <text evidence="2">Amino-acid biosynthesis; L-valine biosynthesis; L-valine from pyruvate: step 1/4.</text>
</comment>
<organism evidence="12 13">
    <name type="scientific">Mycolicibacterium frederiksbergense</name>
    <dbReference type="NCBI Taxonomy" id="117567"/>
    <lineage>
        <taxon>Bacteria</taxon>
        <taxon>Bacillati</taxon>
        <taxon>Actinomycetota</taxon>
        <taxon>Actinomycetes</taxon>
        <taxon>Mycobacteriales</taxon>
        <taxon>Mycobacteriaceae</taxon>
        <taxon>Mycolicibacterium</taxon>
    </lineage>
</organism>
<comment type="catalytic activity">
    <reaction evidence="9">
        <text>2 pyruvate + H(+) = (2S)-2-acetolactate + CO2</text>
        <dbReference type="Rhea" id="RHEA:25249"/>
        <dbReference type="ChEBI" id="CHEBI:15361"/>
        <dbReference type="ChEBI" id="CHEBI:15378"/>
        <dbReference type="ChEBI" id="CHEBI:16526"/>
        <dbReference type="ChEBI" id="CHEBI:58476"/>
        <dbReference type="EC" id="2.2.1.6"/>
    </reaction>
</comment>
<keyword evidence="13" id="KW-1185">Reference proteome</keyword>
<dbReference type="Gene3D" id="3.40.50.970">
    <property type="match status" value="2"/>
</dbReference>
<keyword evidence="12" id="KW-0808">Transferase</keyword>